<gene>
    <name evidence="5" type="ORF">DFJ67_8511</name>
</gene>
<dbReference type="Pfam" id="PF14525">
    <property type="entry name" value="AraC_binding_2"/>
    <property type="match status" value="1"/>
</dbReference>
<evidence type="ECO:0000256" key="2">
    <source>
        <dbReference type="ARBA" id="ARBA00023125"/>
    </source>
</evidence>
<dbReference type="GO" id="GO:0043565">
    <property type="term" value="F:sequence-specific DNA binding"/>
    <property type="evidence" value="ECO:0007669"/>
    <property type="project" value="InterPro"/>
</dbReference>
<dbReference type="PANTHER" id="PTHR46796">
    <property type="entry name" value="HTH-TYPE TRANSCRIPTIONAL ACTIVATOR RHAS-RELATED"/>
    <property type="match status" value="1"/>
</dbReference>
<accession>A0A3D9ZZ98</accession>
<keyword evidence="2" id="KW-0238">DNA-binding</keyword>
<comment type="caution">
    <text evidence="5">The sequence shown here is derived from an EMBL/GenBank/DDBJ whole genome shotgun (WGS) entry which is preliminary data.</text>
</comment>
<evidence type="ECO:0000256" key="3">
    <source>
        <dbReference type="ARBA" id="ARBA00023163"/>
    </source>
</evidence>
<dbReference type="PROSITE" id="PS00041">
    <property type="entry name" value="HTH_ARAC_FAMILY_1"/>
    <property type="match status" value="1"/>
</dbReference>
<evidence type="ECO:0000313" key="5">
    <source>
        <dbReference type="EMBL" id="REG02416.1"/>
    </source>
</evidence>
<organism evidence="5 6">
    <name type="scientific">Asanoa ferruginea</name>
    <dbReference type="NCBI Taxonomy" id="53367"/>
    <lineage>
        <taxon>Bacteria</taxon>
        <taxon>Bacillati</taxon>
        <taxon>Actinomycetota</taxon>
        <taxon>Actinomycetes</taxon>
        <taxon>Micromonosporales</taxon>
        <taxon>Micromonosporaceae</taxon>
        <taxon>Asanoa</taxon>
    </lineage>
</organism>
<reference evidence="5 6" key="1">
    <citation type="submission" date="2018-08" db="EMBL/GenBank/DDBJ databases">
        <title>Sequencing the genomes of 1000 actinobacteria strains.</title>
        <authorList>
            <person name="Klenk H.-P."/>
        </authorList>
    </citation>
    <scope>NUCLEOTIDE SEQUENCE [LARGE SCALE GENOMIC DNA]</scope>
    <source>
        <strain evidence="5 6">DSM 44099</strain>
    </source>
</reference>
<evidence type="ECO:0000256" key="1">
    <source>
        <dbReference type="ARBA" id="ARBA00023015"/>
    </source>
</evidence>
<dbReference type="InterPro" id="IPR050204">
    <property type="entry name" value="AraC_XylS_family_regulators"/>
</dbReference>
<proteinExistence type="predicted"/>
<dbReference type="InterPro" id="IPR018062">
    <property type="entry name" value="HTH_AraC-typ_CS"/>
</dbReference>
<dbReference type="AlphaFoldDB" id="A0A3D9ZZ98"/>
<dbReference type="OrthoDB" id="5464689at2"/>
<keyword evidence="6" id="KW-1185">Reference proteome</keyword>
<dbReference type="SUPFAM" id="SSF46689">
    <property type="entry name" value="Homeodomain-like"/>
    <property type="match status" value="2"/>
</dbReference>
<dbReference type="InterPro" id="IPR035418">
    <property type="entry name" value="AraC-bd_2"/>
</dbReference>
<dbReference type="PANTHER" id="PTHR46796:SF12">
    <property type="entry name" value="HTH-TYPE DNA-BINDING TRANSCRIPTIONAL ACTIVATOR EUTR"/>
    <property type="match status" value="1"/>
</dbReference>
<dbReference type="GO" id="GO:0003700">
    <property type="term" value="F:DNA-binding transcription factor activity"/>
    <property type="evidence" value="ECO:0007669"/>
    <property type="project" value="InterPro"/>
</dbReference>
<feature type="domain" description="HTH araC/xylS-type" evidence="4">
    <location>
        <begin position="235"/>
        <end position="336"/>
    </location>
</feature>
<evidence type="ECO:0000313" key="6">
    <source>
        <dbReference type="Proteomes" id="UP000256913"/>
    </source>
</evidence>
<dbReference type="EMBL" id="QUMQ01000001">
    <property type="protein sequence ID" value="REG02416.1"/>
    <property type="molecule type" value="Genomic_DNA"/>
</dbReference>
<dbReference type="Gene3D" id="1.10.10.60">
    <property type="entry name" value="Homeodomain-like"/>
    <property type="match status" value="1"/>
</dbReference>
<dbReference type="SMART" id="SM00342">
    <property type="entry name" value="HTH_ARAC"/>
    <property type="match status" value="1"/>
</dbReference>
<name>A0A3D9ZZ98_9ACTN</name>
<sequence length="337" mass="36585">MLVVMRHREDTERVGPLPLEAHSFRLTDLDEARALCAEFYYEVDLDLLDGSRPLAFAADMVRLGPVTVGDISFGADVSIGTDVLDAYHVNLPIAGAIGSEHRGAVTVASPRRAAVYRPGAGVHAGRWSADCRSLGIRLDRAALEAELAALLGHPVRGPIRFGASFDTTRGPGLTWTRMINLLRSESGNPHSALLQPLIAERYSQGLIGGLLFAVEHQFADALTAHVAPARPRTVRRAIQVMEADPTHPFTTAELGRIAGVSARSLQEGFRRHVGVSPMTYLQQVRMGYARDELRHPVPGRDTVAAIAHAWGFGHLGRFAAAYRERYGESPSATLRGH</sequence>
<dbReference type="InterPro" id="IPR018060">
    <property type="entry name" value="HTH_AraC"/>
</dbReference>
<evidence type="ECO:0000259" key="4">
    <source>
        <dbReference type="PROSITE" id="PS01124"/>
    </source>
</evidence>
<keyword evidence="3" id="KW-0804">Transcription</keyword>
<dbReference type="Proteomes" id="UP000256913">
    <property type="component" value="Unassembled WGS sequence"/>
</dbReference>
<dbReference type="PROSITE" id="PS01124">
    <property type="entry name" value="HTH_ARAC_FAMILY_2"/>
    <property type="match status" value="1"/>
</dbReference>
<keyword evidence="1" id="KW-0805">Transcription regulation</keyword>
<dbReference type="Pfam" id="PF12833">
    <property type="entry name" value="HTH_18"/>
    <property type="match status" value="1"/>
</dbReference>
<dbReference type="InterPro" id="IPR009057">
    <property type="entry name" value="Homeodomain-like_sf"/>
</dbReference>
<protein>
    <submittedName>
        <fullName evidence="5">AraC family transcriptional regulator</fullName>
    </submittedName>
</protein>